<evidence type="ECO:0000313" key="1">
    <source>
        <dbReference type="EMBL" id="MBW0505781.1"/>
    </source>
</evidence>
<dbReference type="OrthoDB" id="413122at2759"/>
<accession>A0A9Q3HHT6</accession>
<organism evidence="1 2">
    <name type="scientific">Austropuccinia psidii MF-1</name>
    <dbReference type="NCBI Taxonomy" id="1389203"/>
    <lineage>
        <taxon>Eukaryota</taxon>
        <taxon>Fungi</taxon>
        <taxon>Dikarya</taxon>
        <taxon>Basidiomycota</taxon>
        <taxon>Pucciniomycotina</taxon>
        <taxon>Pucciniomycetes</taxon>
        <taxon>Pucciniales</taxon>
        <taxon>Sphaerophragmiaceae</taxon>
        <taxon>Austropuccinia</taxon>
    </lineage>
</organism>
<reference evidence="1" key="1">
    <citation type="submission" date="2021-03" db="EMBL/GenBank/DDBJ databases">
        <title>Draft genome sequence of rust myrtle Austropuccinia psidii MF-1, a brazilian biotype.</title>
        <authorList>
            <person name="Quecine M.C."/>
            <person name="Pachon D.M.R."/>
            <person name="Bonatelli M.L."/>
            <person name="Correr F.H."/>
            <person name="Franceschini L.M."/>
            <person name="Leite T.F."/>
            <person name="Margarido G.R.A."/>
            <person name="Almeida C.A."/>
            <person name="Ferrarezi J.A."/>
            <person name="Labate C.A."/>
        </authorList>
    </citation>
    <scope>NUCLEOTIDE SEQUENCE</scope>
    <source>
        <strain evidence="1">MF-1</strain>
    </source>
</reference>
<comment type="caution">
    <text evidence="1">The sequence shown here is derived from an EMBL/GenBank/DDBJ whole genome shotgun (WGS) entry which is preliminary data.</text>
</comment>
<gene>
    <name evidence="1" type="ORF">O181_045496</name>
</gene>
<evidence type="ECO:0000313" key="2">
    <source>
        <dbReference type="Proteomes" id="UP000765509"/>
    </source>
</evidence>
<protein>
    <submittedName>
        <fullName evidence="1">Uncharacterized protein</fullName>
    </submittedName>
</protein>
<dbReference type="Gene3D" id="1.10.340.70">
    <property type="match status" value="1"/>
</dbReference>
<dbReference type="Proteomes" id="UP000765509">
    <property type="component" value="Unassembled WGS sequence"/>
</dbReference>
<proteinExistence type="predicted"/>
<dbReference type="AlphaFoldDB" id="A0A9Q3HHT6"/>
<dbReference type="EMBL" id="AVOT02018696">
    <property type="protein sequence ID" value="MBW0505781.1"/>
    <property type="molecule type" value="Genomic_DNA"/>
</dbReference>
<keyword evidence="2" id="KW-1185">Reference proteome</keyword>
<name>A0A9Q3HHT6_9BASI</name>
<sequence length="107" mass="13094">MKTYSKHKQCGIFLQLLQQTYRSPELESQLEETWLREYKDNEYFLIYGLMYHREKHTGALKILDRHHISLILKECHDFLYMGAMSEERTKKRVASTPWWPKWEQKLS</sequence>